<dbReference type="Proteomes" id="UP000283975">
    <property type="component" value="Unassembled WGS sequence"/>
</dbReference>
<dbReference type="AlphaFoldDB" id="A0A414AS95"/>
<comment type="caution">
    <text evidence="1">The sequence shown here is derived from an EMBL/GenBank/DDBJ whole genome shotgun (WGS) entry which is preliminary data.</text>
</comment>
<organism evidence="1 2">
    <name type="scientific">Enterocloster bolteae</name>
    <dbReference type="NCBI Taxonomy" id="208479"/>
    <lineage>
        <taxon>Bacteria</taxon>
        <taxon>Bacillati</taxon>
        <taxon>Bacillota</taxon>
        <taxon>Clostridia</taxon>
        <taxon>Lachnospirales</taxon>
        <taxon>Lachnospiraceae</taxon>
        <taxon>Enterocloster</taxon>
    </lineage>
</organism>
<name>A0A414AS95_9FIRM</name>
<proteinExistence type="predicted"/>
<reference evidence="1 2" key="1">
    <citation type="submission" date="2018-08" db="EMBL/GenBank/DDBJ databases">
        <title>A genome reference for cultivated species of the human gut microbiota.</title>
        <authorList>
            <person name="Zou Y."/>
            <person name="Xue W."/>
            <person name="Luo G."/>
        </authorList>
    </citation>
    <scope>NUCLEOTIDE SEQUENCE [LARGE SCALE GENOMIC DNA]</scope>
    <source>
        <strain evidence="1 2">AM35-14</strain>
    </source>
</reference>
<evidence type="ECO:0000313" key="1">
    <source>
        <dbReference type="EMBL" id="RHC54361.1"/>
    </source>
</evidence>
<evidence type="ECO:0000313" key="2">
    <source>
        <dbReference type="Proteomes" id="UP000283975"/>
    </source>
</evidence>
<dbReference type="EMBL" id="QSHZ01000023">
    <property type="protein sequence ID" value="RHC54361.1"/>
    <property type="molecule type" value="Genomic_DNA"/>
</dbReference>
<dbReference type="RefSeq" id="WP_007868857.1">
    <property type="nucleotide sequence ID" value="NZ_CACRTF010000017.1"/>
</dbReference>
<sequence length="105" mass="12229">MSLDELALILCDMYEMDEWLPNPVFDKKEFTRVSNTLWAIGEFRNYVADHIFPQTKTSIKNLEAMARSFIEKMDDFASMNQQNSSIFTTAKMVGENIQDLLYAME</sequence>
<gene>
    <name evidence="1" type="ORF">DW839_19935</name>
</gene>
<accession>A0A414AS95</accession>
<protein>
    <submittedName>
        <fullName evidence="1">Uncharacterized protein</fullName>
    </submittedName>
</protein>